<evidence type="ECO:0000259" key="3">
    <source>
        <dbReference type="Pfam" id="PF00004"/>
    </source>
</evidence>
<keyword evidence="6" id="KW-1185">Reference proteome</keyword>
<dbReference type="SUPFAM" id="SSF52540">
    <property type="entry name" value="P-loop containing nucleoside triphosphate hydrolases"/>
    <property type="match status" value="1"/>
</dbReference>
<keyword evidence="1" id="KW-0547">Nucleotide-binding</keyword>
<dbReference type="Proteomes" id="UP001327560">
    <property type="component" value="Chromosome 2"/>
</dbReference>
<dbReference type="AlphaFoldDB" id="A0AAQ3JYJ4"/>
<dbReference type="Gene3D" id="3.40.50.300">
    <property type="entry name" value="P-loop containing nucleotide triphosphate hydrolases"/>
    <property type="match status" value="1"/>
</dbReference>
<keyword evidence="1" id="KW-0067">ATP-binding</keyword>
<comment type="similarity">
    <text evidence="1">Belongs to the AAA ATPase family.</text>
</comment>
<evidence type="ECO:0000313" key="5">
    <source>
        <dbReference type="EMBL" id="WOK97649.1"/>
    </source>
</evidence>
<accession>A0AAQ3JYJ4</accession>
<gene>
    <name evidence="5" type="ORF">Cni_G06357</name>
</gene>
<dbReference type="EMBL" id="CP136891">
    <property type="protein sequence ID" value="WOK97649.1"/>
    <property type="molecule type" value="Genomic_DNA"/>
</dbReference>
<evidence type="ECO:0000256" key="1">
    <source>
        <dbReference type="RuleBase" id="RU003651"/>
    </source>
</evidence>
<feature type="region of interest" description="Disordered" evidence="2">
    <location>
        <begin position="1"/>
        <end position="27"/>
    </location>
</feature>
<proteinExistence type="inferred from homology"/>
<dbReference type="InterPro" id="IPR003959">
    <property type="entry name" value="ATPase_AAA_core"/>
</dbReference>
<dbReference type="GO" id="GO:0016887">
    <property type="term" value="F:ATP hydrolysis activity"/>
    <property type="evidence" value="ECO:0007669"/>
    <property type="project" value="InterPro"/>
</dbReference>
<evidence type="ECO:0008006" key="7">
    <source>
        <dbReference type="Google" id="ProtNLM"/>
    </source>
</evidence>
<reference evidence="5 6" key="1">
    <citation type="submission" date="2023-10" db="EMBL/GenBank/DDBJ databases">
        <title>Chromosome-scale genome assembly provides insights into flower coloration mechanisms of Canna indica.</title>
        <authorList>
            <person name="Li C."/>
        </authorList>
    </citation>
    <scope>NUCLEOTIDE SEQUENCE [LARGE SCALE GENOMIC DNA]</scope>
    <source>
        <tissue evidence="5">Flower</tissue>
    </source>
</reference>
<feature type="compositionally biased region" description="Basic and acidic residues" evidence="2">
    <location>
        <begin position="8"/>
        <end position="27"/>
    </location>
</feature>
<dbReference type="InterPro" id="IPR050747">
    <property type="entry name" value="Mitochondrial_chaperone_BCS1"/>
</dbReference>
<evidence type="ECO:0000256" key="2">
    <source>
        <dbReference type="SAM" id="MobiDB-lite"/>
    </source>
</evidence>
<evidence type="ECO:0000313" key="6">
    <source>
        <dbReference type="Proteomes" id="UP001327560"/>
    </source>
</evidence>
<evidence type="ECO:0000259" key="4">
    <source>
        <dbReference type="Pfam" id="PF25568"/>
    </source>
</evidence>
<dbReference type="GO" id="GO:0005524">
    <property type="term" value="F:ATP binding"/>
    <property type="evidence" value="ECO:0007669"/>
    <property type="project" value="UniProtKB-KW"/>
</dbReference>
<dbReference type="PROSITE" id="PS00674">
    <property type="entry name" value="AAA"/>
    <property type="match status" value="1"/>
</dbReference>
<dbReference type="Pfam" id="PF25568">
    <property type="entry name" value="AAA_lid_At3g28540"/>
    <property type="match status" value="1"/>
</dbReference>
<dbReference type="InterPro" id="IPR027417">
    <property type="entry name" value="P-loop_NTPase"/>
</dbReference>
<dbReference type="Gene3D" id="6.10.280.40">
    <property type="match status" value="1"/>
</dbReference>
<sequence length="166" mass="18659">MGSHGRKPKENKEDEGEDKLKPPLETEDKEEIKVTLSGLLNCIDELWSACGGERLIIFTTNHMEKLDPALIRRGWMDKRVEMSYCCFEAFKVLAKNYLGIGAHELFDEVQRRMTGVEITPTDVAMNLMLKSKEDDVGLCLWSLIPVLEEAKEAARTGGCGGEGQRQ</sequence>
<name>A0AAQ3JYJ4_9LILI</name>
<dbReference type="PANTHER" id="PTHR23070">
    <property type="entry name" value="BCS1 AAA-TYPE ATPASE"/>
    <property type="match status" value="1"/>
</dbReference>
<feature type="domain" description="ATPase AAA-type core" evidence="3">
    <location>
        <begin position="25"/>
        <end position="83"/>
    </location>
</feature>
<feature type="domain" description="AAA+ ATPase At3g28540-like C-terminal" evidence="4">
    <location>
        <begin position="85"/>
        <end position="154"/>
    </location>
</feature>
<protein>
    <recommendedName>
        <fullName evidence="7">ATPase AAA-type core domain-containing protein</fullName>
    </recommendedName>
</protein>
<dbReference type="InterPro" id="IPR003960">
    <property type="entry name" value="ATPase_AAA_CS"/>
</dbReference>
<dbReference type="InterPro" id="IPR058017">
    <property type="entry name" value="At3g28540-like_C"/>
</dbReference>
<dbReference type="Pfam" id="PF00004">
    <property type="entry name" value="AAA"/>
    <property type="match status" value="1"/>
</dbReference>
<organism evidence="5 6">
    <name type="scientific">Canna indica</name>
    <name type="common">Indian-shot</name>
    <dbReference type="NCBI Taxonomy" id="4628"/>
    <lineage>
        <taxon>Eukaryota</taxon>
        <taxon>Viridiplantae</taxon>
        <taxon>Streptophyta</taxon>
        <taxon>Embryophyta</taxon>
        <taxon>Tracheophyta</taxon>
        <taxon>Spermatophyta</taxon>
        <taxon>Magnoliopsida</taxon>
        <taxon>Liliopsida</taxon>
        <taxon>Zingiberales</taxon>
        <taxon>Cannaceae</taxon>
        <taxon>Canna</taxon>
    </lineage>
</organism>